<comment type="caution">
    <text evidence="1">The sequence shown here is derived from an EMBL/GenBank/DDBJ whole genome shotgun (WGS) entry which is preliminary data.</text>
</comment>
<keyword evidence="2" id="KW-1185">Reference proteome</keyword>
<protein>
    <submittedName>
        <fullName evidence="1">Uncharacterized protein</fullName>
    </submittedName>
</protein>
<proteinExistence type="predicted"/>
<organism evidence="1 2">
    <name type="scientific">Boletus edulis BED1</name>
    <dbReference type="NCBI Taxonomy" id="1328754"/>
    <lineage>
        <taxon>Eukaryota</taxon>
        <taxon>Fungi</taxon>
        <taxon>Dikarya</taxon>
        <taxon>Basidiomycota</taxon>
        <taxon>Agaricomycotina</taxon>
        <taxon>Agaricomycetes</taxon>
        <taxon>Agaricomycetidae</taxon>
        <taxon>Boletales</taxon>
        <taxon>Boletineae</taxon>
        <taxon>Boletaceae</taxon>
        <taxon>Boletoideae</taxon>
        <taxon>Boletus</taxon>
    </lineage>
</organism>
<name>A0AAD4C934_BOLED</name>
<dbReference type="Proteomes" id="UP001194468">
    <property type="component" value="Unassembled WGS sequence"/>
</dbReference>
<evidence type="ECO:0000313" key="1">
    <source>
        <dbReference type="EMBL" id="KAF8452487.1"/>
    </source>
</evidence>
<evidence type="ECO:0000313" key="2">
    <source>
        <dbReference type="Proteomes" id="UP001194468"/>
    </source>
</evidence>
<reference evidence="1" key="2">
    <citation type="journal article" date="2020" name="Nat. Commun.">
        <title>Large-scale genome sequencing of mycorrhizal fungi provides insights into the early evolution of symbiotic traits.</title>
        <authorList>
            <person name="Miyauchi S."/>
            <person name="Kiss E."/>
            <person name="Kuo A."/>
            <person name="Drula E."/>
            <person name="Kohler A."/>
            <person name="Sanchez-Garcia M."/>
            <person name="Morin E."/>
            <person name="Andreopoulos B."/>
            <person name="Barry K.W."/>
            <person name="Bonito G."/>
            <person name="Buee M."/>
            <person name="Carver A."/>
            <person name="Chen C."/>
            <person name="Cichocki N."/>
            <person name="Clum A."/>
            <person name="Culley D."/>
            <person name="Crous P.W."/>
            <person name="Fauchery L."/>
            <person name="Girlanda M."/>
            <person name="Hayes R.D."/>
            <person name="Keri Z."/>
            <person name="LaButti K."/>
            <person name="Lipzen A."/>
            <person name="Lombard V."/>
            <person name="Magnuson J."/>
            <person name="Maillard F."/>
            <person name="Murat C."/>
            <person name="Nolan M."/>
            <person name="Ohm R.A."/>
            <person name="Pangilinan J."/>
            <person name="Pereira M.F."/>
            <person name="Perotto S."/>
            <person name="Peter M."/>
            <person name="Pfister S."/>
            <person name="Riley R."/>
            <person name="Sitrit Y."/>
            <person name="Stielow J.B."/>
            <person name="Szollosi G."/>
            <person name="Zifcakova L."/>
            <person name="Stursova M."/>
            <person name="Spatafora J.W."/>
            <person name="Tedersoo L."/>
            <person name="Vaario L.M."/>
            <person name="Yamada A."/>
            <person name="Yan M."/>
            <person name="Wang P."/>
            <person name="Xu J."/>
            <person name="Bruns T."/>
            <person name="Baldrian P."/>
            <person name="Vilgalys R."/>
            <person name="Dunand C."/>
            <person name="Henrissat B."/>
            <person name="Grigoriev I.V."/>
            <person name="Hibbett D."/>
            <person name="Nagy L.G."/>
            <person name="Martin F.M."/>
        </authorList>
    </citation>
    <scope>NUCLEOTIDE SEQUENCE</scope>
    <source>
        <strain evidence="1">BED1</strain>
    </source>
</reference>
<sequence length="134" mass="14901">MYSYMQLLPLAAPRSPAAHSMREHARAFVACCWVHITDAALPCALPFHPRFHFARALSPLCRCLPCNVSTTGQSYHCPTTIDNRKSESTKNVCSLFPNPPASPAAGRVQVIHWFTSRVQLYSSTHHNCATCVVY</sequence>
<reference evidence="1" key="1">
    <citation type="submission" date="2019-10" db="EMBL/GenBank/DDBJ databases">
        <authorList>
            <consortium name="DOE Joint Genome Institute"/>
            <person name="Kuo A."/>
            <person name="Miyauchi S."/>
            <person name="Kiss E."/>
            <person name="Drula E."/>
            <person name="Kohler A."/>
            <person name="Sanchez-Garcia M."/>
            <person name="Andreopoulos B."/>
            <person name="Barry K.W."/>
            <person name="Bonito G."/>
            <person name="Buee M."/>
            <person name="Carver A."/>
            <person name="Chen C."/>
            <person name="Cichocki N."/>
            <person name="Clum A."/>
            <person name="Culley D."/>
            <person name="Crous P.W."/>
            <person name="Fauchery L."/>
            <person name="Girlanda M."/>
            <person name="Hayes R."/>
            <person name="Keri Z."/>
            <person name="LaButti K."/>
            <person name="Lipzen A."/>
            <person name="Lombard V."/>
            <person name="Magnuson J."/>
            <person name="Maillard F."/>
            <person name="Morin E."/>
            <person name="Murat C."/>
            <person name="Nolan M."/>
            <person name="Ohm R."/>
            <person name="Pangilinan J."/>
            <person name="Pereira M."/>
            <person name="Perotto S."/>
            <person name="Peter M."/>
            <person name="Riley R."/>
            <person name="Sitrit Y."/>
            <person name="Stielow B."/>
            <person name="Szollosi G."/>
            <person name="Zifcakova L."/>
            <person name="Stursova M."/>
            <person name="Spatafora J.W."/>
            <person name="Tedersoo L."/>
            <person name="Vaario L.-M."/>
            <person name="Yamada A."/>
            <person name="Yan M."/>
            <person name="Wang P."/>
            <person name="Xu J."/>
            <person name="Bruns T."/>
            <person name="Baldrian P."/>
            <person name="Vilgalys R."/>
            <person name="Henrissat B."/>
            <person name="Grigoriev I.V."/>
            <person name="Hibbett D."/>
            <person name="Nagy L.G."/>
            <person name="Martin F.M."/>
        </authorList>
    </citation>
    <scope>NUCLEOTIDE SEQUENCE</scope>
    <source>
        <strain evidence="1">BED1</strain>
    </source>
</reference>
<dbReference type="AlphaFoldDB" id="A0AAD4C934"/>
<accession>A0AAD4C934</accession>
<dbReference type="EMBL" id="WHUW01000001">
    <property type="protein sequence ID" value="KAF8452487.1"/>
    <property type="molecule type" value="Genomic_DNA"/>
</dbReference>
<gene>
    <name evidence="1" type="ORF">L210DRAFT_938762</name>
</gene>